<feature type="compositionally biased region" description="Basic and acidic residues" evidence="1">
    <location>
        <begin position="1"/>
        <end position="21"/>
    </location>
</feature>
<feature type="transmembrane region" description="Helical" evidence="2">
    <location>
        <begin position="41"/>
        <end position="63"/>
    </location>
</feature>
<feature type="region of interest" description="Disordered" evidence="1">
    <location>
        <begin position="1"/>
        <end position="22"/>
    </location>
</feature>
<protein>
    <submittedName>
        <fullName evidence="3">Uncharacterized protein</fullName>
    </submittedName>
</protein>
<reference evidence="3" key="1">
    <citation type="journal article" date="2020" name="Nat. Commun.">
        <title>Large-scale genome sequencing of mycorrhizal fungi provides insights into the early evolution of symbiotic traits.</title>
        <authorList>
            <person name="Miyauchi S."/>
            <person name="Kiss E."/>
            <person name="Kuo A."/>
            <person name="Drula E."/>
            <person name="Kohler A."/>
            <person name="Sanchez-Garcia M."/>
            <person name="Morin E."/>
            <person name="Andreopoulos B."/>
            <person name="Barry K.W."/>
            <person name="Bonito G."/>
            <person name="Buee M."/>
            <person name="Carver A."/>
            <person name="Chen C."/>
            <person name="Cichocki N."/>
            <person name="Clum A."/>
            <person name="Culley D."/>
            <person name="Crous P.W."/>
            <person name="Fauchery L."/>
            <person name="Girlanda M."/>
            <person name="Hayes R.D."/>
            <person name="Keri Z."/>
            <person name="LaButti K."/>
            <person name="Lipzen A."/>
            <person name="Lombard V."/>
            <person name="Magnuson J."/>
            <person name="Maillard F."/>
            <person name="Murat C."/>
            <person name="Nolan M."/>
            <person name="Ohm R.A."/>
            <person name="Pangilinan J."/>
            <person name="Pereira M.F."/>
            <person name="Perotto S."/>
            <person name="Peter M."/>
            <person name="Pfister S."/>
            <person name="Riley R."/>
            <person name="Sitrit Y."/>
            <person name="Stielow J.B."/>
            <person name="Szollosi G."/>
            <person name="Zifcakova L."/>
            <person name="Stursova M."/>
            <person name="Spatafora J.W."/>
            <person name="Tedersoo L."/>
            <person name="Vaario L.M."/>
            <person name="Yamada A."/>
            <person name="Yan M."/>
            <person name="Wang P."/>
            <person name="Xu J."/>
            <person name="Bruns T."/>
            <person name="Baldrian P."/>
            <person name="Vilgalys R."/>
            <person name="Dunand C."/>
            <person name="Henrissat B."/>
            <person name="Grigoriev I.V."/>
            <person name="Hibbett D."/>
            <person name="Nagy L.G."/>
            <person name="Martin F.M."/>
        </authorList>
    </citation>
    <scope>NUCLEOTIDE SEQUENCE</scope>
    <source>
        <strain evidence="3">UP504</strain>
    </source>
</reference>
<dbReference type="EMBL" id="MU129042">
    <property type="protein sequence ID" value="KAF9509123.1"/>
    <property type="molecule type" value="Genomic_DNA"/>
</dbReference>
<name>A0A9P6DS56_9AGAM</name>
<keyword evidence="2" id="KW-0812">Transmembrane</keyword>
<keyword evidence="4" id="KW-1185">Reference proteome</keyword>
<proteinExistence type="predicted"/>
<dbReference type="Proteomes" id="UP000886523">
    <property type="component" value="Unassembled WGS sequence"/>
</dbReference>
<accession>A0A9P6DS56</accession>
<evidence type="ECO:0000313" key="3">
    <source>
        <dbReference type="EMBL" id="KAF9509123.1"/>
    </source>
</evidence>
<evidence type="ECO:0000313" key="4">
    <source>
        <dbReference type="Proteomes" id="UP000886523"/>
    </source>
</evidence>
<evidence type="ECO:0000256" key="1">
    <source>
        <dbReference type="SAM" id="MobiDB-lite"/>
    </source>
</evidence>
<gene>
    <name evidence="3" type="ORF">BS47DRAFT_178213</name>
</gene>
<keyword evidence="2" id="KW-0472">Membrane</keyword>
<comment type="caution">
    <text evidence="3">The sequence shown here is derived from an EMBL/GenBank/DDBJ whole genome shotgun (WGS) entry which is preliminary data.</text>
</comment>
<dbReference type="AlphaFoldDB" id="A0A9P6DS56"/>
<evidence type="ECO:0000256" key="2">
    <source>
        <dbReference type="SAM" id="Phobius"/>
    </source>
</evidence>
<keyword evidence="2" id="KW-1133">Transmembrane helix</keyword>
<organism evidence="3 4">
    <name type="scientific">Hydnum rufescens UP504</name>
    <dbReference type="NCBI Taxonomy" id="1448309"/>
    <lineage>
        <taxon>Eukaryota</taxon>
        <taxon>Fungi</taxon>
        <taxon>Dikarya</taxon>
        <taxon>Basidiomycota</taxon>
        <taxon>Agaricomycotina</taxon>
        <taxon>Agaricomycetes</taxon>
        <taxon>Cantharellales</taxon>
        <taxon>Hydnaceae</taxon>
        <taxon>Hydnum</taxon>
    </lineage>
</organism>
<sequence>MMLEPEDRVPGLAPETRENEPTMRNSGLSLLVIWLGQGLRYSGMMVSVVSMVFSLLMMLVSACELNL</sequence>